<dbReference type="EMBL" id="JACIBV010000001">
    <property type="protein sequence ID" value="MBB3724592.1"/>
    <property type="molecule type" value="Genomic_DNA"/>
</dbReference>
<comment type="similarity">
    <text evidence="2">Belongs to the methyltransferase superfamily. L-isoaspartyl/D-aspartyl protein methyltransferase family.</text>
</comment>
<dbReference type="InterPro" id="IPR027573">
    <property type="entry name" value="Methyltran_FxLD"/>
</dbReference>
<evidence type="ECO:0000256" key="3">
    <source>
        <dbReference type="ARBA" id="ARBA00011890"/>
    </source>
</evidence>
<organism evidence="12 13">
    <name type="scientific">Nonomuraea dietziae</name>
    <dbReference type="NCBI Taxonomy" id="65515"/>
    <lineage>
        <taxon>Bacteria</taxon>
        <taxon>Bacillati</taxon>
        <taxon>Actinomycetota</taxon>
        <taxon>Actinomycetes</taxon>
        <taxon>Streptosporangiales</taxon>
        <taxon>Streptosporangiaceae</taxon>
        <taxon>Nonomuraea</taxon>
    </lineage>
</organism>
<protein>
    <recommendedName>
        <fullName evidence="4">Protein-L-isoaspartate O-methyltransferase</fullName>
        <ecNumber evidence="3">2.1.1.77</ecNumber>
    </recommendedName>
    <alternativeName>
        <fullName evidence="11">L-isoaspartyl protein carboxyl methyltransferase</fullName>
    </alternativeName>
    <alternativeName>
        <fullName evidence="9">Protein L-isoaspartyl methyltransferase</fullName>
    </alternativeName>
    <alternativeName>
        <fullName evidence="10">Protein-beta-aspartate methyltransferase</fullName>
    </alternativeName>
</protein>
<dbReference type="Proteomes" id="UP000579945">
    <property type="component" value="Unassembled WGS sequence"/>
</dbReference>
<dbReference type="GO" id="GO:0004719">
    <property type="term" value="F:protein-L-isoaspartate (D-aspartate) O-methyltransferase activity"/>
    <property type="evidence" value="ECO:0007669"/>
    <property type="project" value="UniProtKB-EC"/>
</dbReference>
<sequence length="403" mass="43834">MESSDHLRADMIAALIEQGSISSPEVEAAFAAVPREKFAPEAALPAVYSARDVVVTKRDASGRATSSVSAPWLQAEMLESARLYRGAKVLEIGSGGYNAALIAEIVGDEGLVVTVDIDPFVTERARRFLAETGYPRVKVVLGDAEHAAEEHAPEGGFDAILVTVGVWDVPWGHLLAPRGRMVVPLRFSTVSRSFAFARAGGHFIGLDPTVCGFVAMQGAGAHPDQVAVLAEGAVKLTLEEGPALNVAALDQALTADRTELWTGVTVAHGESFDSMNLWIATADERLGMIWRDPARDCGLIEPAMRWYCPALIASDSFAYLAIRELPRADEAEERRWEFGVCGYGRAGAKLAQQLHDHVQLWDRDWREHPGPDFTLHPADVAVPVPPVGRIFRKRHTQLEMTWA</sequence>
<dbReference type="EC" id="2.1.1.77" evidence="3"/>
<dbReference type="AlphaFoldDB" id="A0A7W5VBI6"/>
<evidence type="ECO:0000256" key="1">
    <source>
        <dbReference type="ARBA" id="ARBA00004496"/>
    </source>
</evidence>
<dbReference type="Gene3D" id="3.40.50.150">
    <property type="entry name" value="Vaccinia Virus protein VP39"/>
    <property type="match status" value="1"/>
</dbReference>
<dbReference type="RefSeq" id="WP_183642731.1">
    <property type="nucleotide sequence ID" value="NZ_BAAAXX010000016.1"/>
</dbReference>
<dbReference type="InterPro" id="IPR029063">
    <property type="entry name" value="SAM-dependent_MTases_sf"/>
</dbReference>
<evidence type="ECO:0000256" key="7">
    <source>
        <dbReference type="ARBA" id="ARBA00022679"/>
    </source>
</evidence>
<keyword evidence="5" id="KW-0963">Cytoplasm</keyword>
<dbReference type="CDD" id="cd02440">
    <property type="entry name" value="AdoMet_MTases"/>
    <property type="match status" value="1"/>
</dbReference>
<dbReference type="GO" id="GO:0005737">
    <property type="term" value="C:cytoplasm"/>
    <property type="evidence" value="ECO:0007669"/>
    <property type="project" value="UniProtKB-SubCell"/>
</dbReference>
<keyword evidence="6 12" id="KW-0489">Methyltransferase</keyword>
<dbReference type="InterPro" id="IPR000682">
    <property type="entry name" value="PCMT"/>
</dbReference>
<dbReference type="GeneID" id="95387086"/>
<comment type="caution">
    <text evidence="12">The sequence shown here is derived from an EMBL/GenBank/DDBJ whole genome shotgun (WGS) entry which is preliminary data.</text>
</comment>
<accession>A0A7W5VBI6</accession>
<dbReference type="Pfam" id="PF01135">
    <property type="entry name" value="PCMT"/>
    <property type="match status" value="1"/>
</dbReference>
<dbReference type="PANTHER" id="PTHR11579:SF0">
    <property type="entry name" value="PROTEIN-L-ISOASPARTATE(D-ASPARTATE) O-METHYLTRANSFERASE"/>
    <property type="match status" value="1"/>
</dbReference>
<keyword evidence="13" id="KW-1185">Reference proteome</keyword>
<evidence type="ECO:0000256" key="5">
    <source>
        <dbReference type="ARBA" id="ARBA00022490"/>
    </source>
</evidence>
<dbReference type="PANTHER" id="PTHR11579">
    <property type="entry name" value="PROTEIN-L-ISOASPARTATE O-METHYLTRANSFERASE"/>
    <property type="match status" value="1"/>
</dbReference>
<evidence type="ECO:0000256" key="4">
    <source>
        <dbReference type="ARBA" id="ARBA00013346"/>
    </source>
</evidence>
<dbReference type="GO" id="GO:0032259">
    <property type="term" value="P:methylation"/>
    <property type="evidence" value="ECO:0007669"/>
    <property type="project" value="UniProtKB-KW"/>
</dbReference>
<name>A0A7W5VBI6_9ACTN</name>
<proteinExistence type="inferred from homology"/>
<dbReference type="NCBIfam" id="TIGR04364">
    <property type="entry name" value="methyltran_FxLD"/>
    <property type="match status" value="1"/>
</dbReference>
<dbReference type="SUPFAM" id="SSF53335">
    <property type="entry name" value="S-adenosyl-L-methionine-dependent methyltransferases"/>
    <property type="match status" value="1"/>
</dbReference>
<evidence type="ECO:0000256" key="6">
    <source>
        <dbReference type="ARBA" id="ARBA00022603"/>
    </source>
</evidence>
<evidence type="ECO:0000256" key="11">
    <source>
        <dbReference type="ARBA" id="ARBA00031350"/>
    </source>
</evidence>
<evidence type="ECO:0000256" key="8">
    <source>
        <dbReference type="ARBA" id="ARBA00022691"/>
    </source>
</evidence>
<reference evidence="12 13" key="1">
    <citation type="submission" date="2020-08" db="EMBL/GenBank/DDBJ databases">
        <title>Sequencing the genomes of 1000 actinobacteria strains.</title>
        <authorList>
            <person name="Klenk H.-P."/>
        </authorList>
    </citation>
    <scope>NUCLEOTIDE SEQUENCE [LARGE SCALE GENOMIC DNA]</scope>
    <source>
        <strain evidence="12 13">DSM 44320</strain>
    </source>
</reference>
<keyword evidence="7 12" id="KW-0808">Transferase</keyword>
<evidence type="ECO:0000256" key="10">
    <source>
        <dbReference type="ARBA" id="ARBA00031323"/>
    </source>
</evidence>
<evidence type="ECO:0000313" key="12">
    <source>
        <dbReference type="EMBL" id="MBB3724592.1"/>
    </source>
</evidence>
<evidence type="ECO:0000256" key="2">
    <source>
        <dbReference type="ARBA" id="ARBA00005369"/>
    </source>
</evidence>
<keyword evidence="8" id="KW-0949">S-adenosyl-L-methionine</keyword>
<comment type="subcellular location">
    <subcellularLocation>
        <location evidence="1">Cytoplasm</location>
    </subcellularLocation>
</comment>
<evidence type="ECO:0000313" key="13">
    <source>
        <dbReference type="Proteomes" id="UP000579945"/>
    </source>
</evidence>
<gene>
    <name evidence="12" type="ORF">FHR33_000452</name>
</gene>
<evidence type="ECO:0000256" key="9">
    <source>
        <dbReference type="ARBA" id="ARBA00030757"/>
    </source>
</evidence>